<evidence type="ECO:0000313" key="1">
    <source>
        <dbReference type="EMBL" id="KAA1278730.1"/>
    </source>
</evidence>
<dbReference type="KEGG" id="cpar:CUC49_05065"/>
<sequence length="40" mass="4635">MPVKKGRDFSEMSPPRQLEYESKAYRLNTVYAVGLTKKDT</sequence>
<proteinExistence type="predicted"/>
<dbReference type="GO" id="GO:0016798">
    <property type="term" value="F:hydrolase activity, acting on glycosyl bonds"/>
    <property type="evidence" value="ECO:0007669"/>
    <property type="project" value="UniProtKB-KW"/>
</dbReference>
<dbReference type="Proteomes" id="UP000468420">
    <property type="component" value="Unassembled WGS sequence"/>
</dbReference>
<dbReference type="EMBL" id="QRDC01000006">
    <property type="protein sequence ID" value="KAA1278730.1"/>
    <property type="molecule type" value="Genomic_DNA"/>
</dbReference>
<comment type="caution">
    <text evidence="1">The sequence shown here is derived from an EMBL/GenBank/DDBJ whole genome shotgun (WGS) entry which is preliminary data.</text>
</comment>
<reference evidence="1 2" key="1">
    <citation type="submission" date="2018-08" db="EMBL/GenBank/DDBJ databases">
        <title>Complete genomic analysis of a Citrobacter pasteurii isolated from cockles (Cerastoderma edule) containing a new chromosomic qnrB allele.</title>
        <authorList>
            <person name="Rodrigues A."/>
            <person name="Baptista T."/>
            <person name="Quesada A."/>
            <person name="Campos M.J."/>
        </authorList>
    </citation>
    <scope>NUCLEOTIDE SEQUENCE [LARGE SCALE GENOMIC DNA]</scope>
    <source>
        <strain evidence="1 2">BA18</strain>
    </source>
</reference>
<protein>
    <submittedName>
        <fullName evidence="1">DNA-3-methyladenine glycosidase</fullName>
    </submittedName>
</protein>
<keyword evidence="1" id="KW-0326">Glycosidase</keyword>
<keyword evidence="1" id="KW-0378">Hydrolase</keyword>
<dbReference type="AlphaFoldDB" id="A0A6N6K435"/>
<organism evidence="1 2">
    <name type="scientific">Citrobacter pasteurii</name>
    <dbReference type="NCBI Taxonomy" id="1563222"/>
    <lineage>
        <taxon>Bacteria</taxon>
        <taxon>Pseudomonadati</taxon>
        <taxon>Pseudomonadota</taxon>
        <taxon>Gammaproteobacteria</taxon>
        <taxon>Enterobacterales</taxon>
        <taxon>Enterobacteriaceae</taxon>
        <taxon>Citrobacter</taxon>
    </lineage>
</organism>
<name>A0A6N6K435_9ENTR</name>
<accession>A0A6N6K435</accession>
<gene>
    <name evidence="1" type="ORF">DXF85_09805</name>
</gene>
<evidence type="ECO:0000313" key="2">
    <source>
        <dbReference type="Proteomes" id="UP000468420"/>
    </source>
</evidence>